<protein>
    <submittedName>
        <fullName evidence="1">Uncharacterized protein</fullName>
    </submittedName>
</protein>
<dbReference type="EMBL" id="CM042014">
    <property type="protein sequence ID" value="KAI3720660.1"/>
    <property type="molecule type" value="Genomic_DNA"/>
</dbReference>
<proteinExistence type="predicted"/>
<keyword evidence="2" id="KW-1185">Reference proteome</keyword>
<reference evidence="2" key="1">
    <citation type="journal article" date="2022" name="Mol. Ecol. Resour.">
        <title>The genomes of chicory, endive, great burdock and yacon provide insights into Asteraceae palaeo-polyploidization history and plant inulin production.</title>
        <authorList>
            <person name="Fan W."/>
            <person name="Wang S."/>
            <person name="Wang H."/>
            <person name="Wang A."/>
            <person name="Jiang F."/>
            <person name="Liu H."/>
            <person name="Zhao H."/>
            <person name="Xu D."/>
            <person name="Zhang Y."/>
        </authorList>
    </citation>
    <scope>NUCLEOTIDE SEQUENCE [LARGE SCALE GENOMIC DNA]</scope>
    <source>
        <strain evidence="2">cv. Punajuju</strain>
    </source>
</reference>
<accession>A0ACB9BFB5</accession>
<dbReference type="Proteomes" id="UP001055811">
    <property type="component" value="Linkage Group LG06"/>
</dbReference>
<organism evidence="1 2">
    <name type="scientific">Cichorium intybus</name>
    <name type="common">Chicory</name>
    <dbReference type="NCBI Taxonomy" id="13427"/>
    <lineage>
        <taxon>Eukaryota</taxon>
        <taxon>Viridiplantae</taxon>
        <taxon>Streptophyta</taxon>
        <taxon>Embryophyta</taxon>
        <taxon>Tracheophyta</taxon>
        <taxon>Spermatophyta</taxon>
        <taxon>Magnoliopsida</taxon>
        <taxon>eudicotyledons</taxon>
        <taxon>Gunneridae</taxon>
        <taxon>Pentapetalae</taxon>
        <taxon>asterids</taxon>
        <taxon>campanulids</taxon>
        <taxon>Asterales</taxon>
        <taxon>Asteraceae</taxon>
        <taxon>Cichorioideae</taxon>
        <taxon>Cichorieae</taxon>
        <taxon>Cichoriinae</taxon>
        <taxon>Cichorium</taxon>
    </lineage>
</organism>
<evidence type="ECO:0000313" key="1">
    <source>
        <dbReference type="EMBL" id="KAI3720660.1"/>
    </source>
</evidence>
<evidence type="ECO:0000313" key="2">
    <source>
        <dbReference type="Proteomes" id="UP001055811"/>
    </source>
</evidence>
<reference evidence="1 2" key="2">
    <citation type="journal article" date="2022" name="Mol. Ecol. Resour.">
        <title>The genomes of chicory, endive, great burdock and yacon provide insights into Asteraceae paleo-polyploidization history and plant inulin production.</title>
        <authorList>
            <person name="Fan W."/>
            <person name="Wang S."/>
            <person name="Wang H."/>
            <person name="Wang A."/>
            <person name="Jiang F."/>
            <person name="Liu H."/>
            <person name="Zhao H."/>
            <person name="Xu D."/>
            <person name="Zhang Y."/>
        </authorList>
    </citation>
    <scope>NUCLEOTIDE SEQUENCE [LARGE SCALE GENOMIC DNA]</scope>
    <source>
        <strain evidence="2">cv. Punajuju</strain>
        <tissue evidence="1">Leaves</tissue>
    </source>
</reference>
<comment type="caution">
    <text evidence="1">The sequence shown here is derived from an EMBL/GenBank/DDBJ whole genome shotgun (WGS) entry which is preliminary data.</text>
</comment>
<gene>
    <name evidence="1" type="ORF">L2E82_31651</name>
</gene>
<sequence>MVGTTHLFFHAKHSPTLLFTTPLLNNGHSGVQLLHPTLAIVTLLLDNGADVCRKNFRRLFAIGTVCAYLFKIVALFGDITIM</sequence>
<name>A0ACB9BFB5_CICIN</name>